<evidence type="ECO:0000313" key="2">
    <source>
        <dbReference type="Proteomes" id="UP001596411"/>
    </source>
</evidence>
<keyword evidence="2" id="KW-1185">Reference proteome</keyword>
<proteinExistence type="predicted"/>
<name>A0ABW2EYF5_9GAMM</name>
<dbReference type="EMBL" id="JBHSZP010000031">
    <property type="protein sequence ID" value="MFC7091015.1"/>
    <property type="molecule type" value="Genomic_DNA"/>
</dbReference>
<dbReference type="Proteomes" id="UP001596411">
    <property type="component" value="Unassembled WGS sequence"/>
</dbReference>
<organism evidence="1 2">
    <name type="scientific">Halomonas salifodinae</name>
    <dbReference type="NCBI Taxonomy" id="438745"/>
    <lineage>
        <taxon>Bacteria</taxon>
        <taxon>Pseudomonadati</taxon>
        <taxon>Pseudomonadota</taxon>
        <taxon>Gammaproteobacteria</taxon>
        <taxon>Oceanospirillales</taxon>
        <taxon>Halomonadaceae</taxon>
        <taxon>Halomonas</taxon>
    </lineage>
</organism>
<accession>A0ABW2EYF5</accession>
<gene>
    <name evidence="1" type="ORF">ACFQH5_15800</name>
</gene>
<reference evidence="2" key="1">
    <citation type="journal article" date="2019" name="Int. J. Syst. Evol. Microbiol.">
        <title>The Global Catalogue of Microorganisms (GCM) 10K type strain sequencing project: providing services to taxonomists for standard genome sequencing and annotation.</title>
        <authorList>
            <consortium name="The Broad Institute Genomics Platform"/>
            <consortium name="The Broad Institute Genome Sequencing Center for Infectious Disease"/>
            <person name="Wu L."/>
            <person name="Ma J."/>
        </authorList>
    </citation>
    <scope>NUCLEOTIDE SEQUENCE [LARGE SCALE GENOMIC DNA]</scope>
    <source>
        <strain evidence="2">CGMCC 1.13666</strain>
    </source>
</reference>
<sequence length="63" mass="7212">MQLKDMVQALLESGFSQASIAQACDTTQPTIWRAAQGADIRYSTGREIERLYRRVIRRQQRAA</sequence>
<protein>
    <recommendedName>
        <fullName evidence="3">Helix-turn-helix domain-containing protein</fullName>
    </recommendedName>
</protein>
<dbReference type="RefSeq" id="WP_346061917.1">
    <property type="nucleotide sequence ID" value="NZ_BAAADR010000005.1"/>
</dbReference>
<dbReference type="PROSITE" id="PS51257">
    <property type="entry name" value="PROKAR_LIPOPROTEIN"/>
    <property type="match status" value="1"/>
</dbReference>
<comment type="caution">
    <text evidence="1">The sequence shown here is derived from an EMBL/GenBank/DDBJ whole genome shotgun (WGS) entry which is preliminary data.</text>
</comment>
<evidence type="ECO:0000313" key="1">
    <source>
        <dbReference type="EMBL" id="MFC7091015.1"/>
    </source>
</evidence>
<evidence type="ECO:0008006" key="3">
    <source>
        <dbReference type="Google" id="ProtNLM"/>
    </source>
</evidence>